<evidence type="ECO:0000256" key="1">
    <source>
        <dbReference type="SAM" id="SignalP"/>
    </source>
</evidence>
<dbReference type="NCBIfam" id="TIGR04433">
    <property type="entry name" value="UrcA_uranyl"/>
    <property type="match status" value="1"/>
</dbReference>
<organism evidence="2 3">
    <name type="scientific">Sphingomonas sanguinis</name>
    <dbReference type="NCBI Taxonomy" id="33051"/>
    <lineage>
        <taxon>Bacteria</taxon>
        <taxon>Pseudomonadati</taxon>
        <taxon>Pseudomonadota</taxon>
        <taxon>Alphaproteobacteria</taxon>
        <taxon>Sphingomonadales</taxon>
        <taxon>Sphingomonadaceae</taxon>
        <taxon>Sphingomonas</taxon>
    </lineage>
</organism>
<proteinExistence type="predicted"/>
<evidence type="ECO:0000313" key="2">
    <source>
        <dbReference type="EMBL" id="KTW03400.1"/>
    </source>
</evidence>
<feature type="chain" id="PRO_5007549282" description="UrcA family protein" evidence="1">
    <location>
        <begin position="22"/>
        <end position="101"/>
    </location>
</feature>
<protein>
    <recommendedName>
        <fullName evidence="4">UrcA family protein</fullName>
    </recommendedName>
</protein>
<dbReference type="Proteomes" id="UP000074072">
    <property type="component" value="Unassembled WGS sequence"/>
</dbReference>
<dbReference type="InterPro" id="IPR030972">
    <property type="entry name" value="UrcA_uranyl"/>
</dbReference>
<gene>
    <name evidence="2" type="ORF">SB4_00670</name>
</gene>
<evidence type="ECO:0008006" key="4">
    <source>
        <dbReference type="Google" id="ProtNLM"/>
    </source>
</evidence>
<name>A0A147J3G3_9SPHN</name>
<feature type="signal peptide" evidence="1">
    <location>
        <begin position="1"/>
        <end position="21"/>
    </location>
</feature>
<evidence type="ECO:0000313" key="3">
    <source>
        <dbReference type="Proteomes" id="UP000074072"/>
    </source>
</evidence>
<keyword evidence="1" id="KW-0732">Signal</keyword>
<dbReference type="EMBL" id="LDTE01000001">
    <property type="protein sequence ID" value="KTW03400.1"/>
    <property type="molecule type" value="Genomic_DNA"/>
</dbReference>
<dbReference type="AlphaFoldDB" id="A0A147J3G3"/>
<dbReference type="RefSeq" id="WP_058750975.1">
    <property type="nucleotide sequence ID" value="NZ_LDTE01000001.1"/>
</dbReference>
<comment type="caution">
    <text evidence="2">The sequence shown here is derived from an EMBL/GenBank/DDBJ whole genome shotgun (WGS) entry which is preliminary data.</text>
</comment>
<accession>A0A147J3G3</accession>
<sequence>MKIFTAAAFAASLFASVAVHAEERETVSMTVRHGDLDLRRADHRAQLDARIRRAAMIACGTVTADLRQNDDIARCRREMTADAAVKVAALSASRVQLASNH</sequence>
<dbReference type="PATRIC" id="fig|33051.4.peg.132"/>
<reference evidence="2 3" key="1">
    <citation type="journal article" date="2016" name="Front. Microbiol.">
        <title>Genomic Resource of Rice Seed Associated Bacteria.</title>
        <authorList>
            <person name="Midha S."/>
            <person name="Bansal K."/>
            <person name="Sharma S."/>
            <person name="Kumar N."/>
            <person name="Patil P.P."/>
            <person name="Chaudhry V."/>
            <person name="Patil P.B."/>
        </authorList>
    </citation>
    <scope>NUCLEOTIDE SEQUENCE [LARGE SCALE GENOMIC DNA]</scope>
    <source>
        <strain evidence="2 3">SB4</strain>
    </source>
</reference>